<evidence type="ECO:0000313" key="1">
    <source>
        <dbReference type="EMBL" id="AOO92656.1"/>
    </source>
</evidence>
<dbReference type="EMBL" id="KX490292">
    <property type="protein sequence ID" value="AOO92656.1"/>
    <property type="molecule type" value="Genomic_DNA"/>
</dbReference>
<organism evidence="1">
    <name type="scientific">Rhizobium leguminosarum bv. trifolii</name>
    <dbReference type="NCBI Taxonomy" id="386"/>
    <lineage>
        <taxon>Bacteria</taxon>
        <taxon>Pseudomonadati</taxon>
        <taxon>Pseudomonadota</taxon>
        <taxon>Alphaproteobacteria</taxon>
        <taxon>Hyphomicrobiales</taxon>
        <taxon>Rhizobiaceae</taxon>
        <taxon>Rhizobium/Agrobacterium group</taxon>
        <taxon>Rhizobium</taxon>
    </lineage>
</organism>
<protein>
    <submittedName>
        <fullName evidence="1">Uncharacterized protein</fullName>
    </submittedName>
</protein>
<sequence length="113" mass="12929">MTSVVLSCITGLSRIIWPQWNVSPVEKMEKDVDFIFVATQHNASTAHVAVHLNAQQHCLRDYSLLGDNYIRFPTQIDVFRDHLTSRSLRAGSILRRYFRLCQLMAPSQEAKAP</sequence>
<accession>A0A1C9I102</accession>
<reference evidence="1" key="1">
    <citation type="journal article" date="2015" name="BMC Genomics">
        <title>Transcriptome profiling of a Rhizobium leguminosarum bv. trifolii rosR mutant reveals the role of the transcriptional regulator RosR in motility, synthesis of cell-surface components, and other cellular processes.</title>
        <authorList>
            <person name="Rachwal K."/>
            <person name="Matczynska E."/>
            <person name="Janczarek M."/>
        </authorList>
    </citation>
    <scope>NUCLEOTIDE SEQUENCE</scope>
    <source>
        <strain evidence="1">Rt24.2</strain>
    </source>
</reference>
<reference evidence="1" key="2">
    <citation type="journal article" date="2016" name="Front. Microbiol.">
        <title>The Regulatory Protein RosR Affects Rhizobium leguminosarum bv. trifolii Protein Profiles, Cell Surface Properties, and Symbiosis with Clover.</title>
        <authorList>
            <person name="Rachwal K."/>
            <person name="Boguszewska A."/>
            <person name="Kopcinska J."/>
            <person name="Karas M."/>
            <person name="Tchorzewski M."/>
            <person name="Janczarek M."/>
        </authorList>
    </citation>
    <scope>NUCLEOTIDE SEQUENCE</scope>
    <source>
        <strain evidence="1">Rt24.2</strain>
    </source>
</reference>
<dbReference type="AlphaFoldDB" id="A0A1C9I102"/>
<name>A0A1C9I102_RHILT</name>
<proteinExistence type="predicted"/>